<dbReference type="Gramene" id="mRNA:HanXRQr2_Chr13g0569581">
    <property type="protein sequence ID" value="mRNA:HanXRQr2_Chr13g0569581"/>
    <property type="gene ID" value="HanXRQr2_Chr13g0569581"/>
</dbReference>
<evidence type="ECO:0000313" key="2">
    <source>
        <dbReference type="EMBL" id="KAF5771840.1"/>
    </source>
</evidence>
<reference evidence="2" key="2">
    <citation type="submission" date="2020-06" db="EMBL/GenBank/DDBJ databases">
        <title>Helianthus annuus Genome sequencing and assembly Release 2.</title>
        <authorList>
            <person name="Gouzy J."/>
            <person name="Langlade N."/>
            <person name="Munos S."/>
        </authorList>
    </citation>
    <scope>NUCLEOTIDE SEQUENCE</scope>
    <source>
        <tissue evidence="2">Leaves</tissue>
    </source>
</reference>
<feature type="transmembrane region" description="Helical" evidence="1">
    <location>
        <begin position="44"/>
        <end position="68"/>
    </location>
</feature>
<keyword evidence="1" id="KW-0472">Membrane</keyword>
<sequence>MCDPNACSSSTLIHHPNFIGIPWIKIEFCFSIDYTLQMLKVFQFFISILHCSHLLISIFKFSIFICIYKIEQDPILFHNSQNRH</sequence>
<dbReference type="AlphaFoldDB" id="A0A9K3EDG2"/>
<accession>A0A9K3EDG2</accession>
<comment type="caution">
    <text evidence="2">The sequence shown here is derived from an EMBL/GenBank/DDBJ whole genome shotgun (WGS) entry which is preliminary data.</text>
</comment>
<protein>
    <submittedName>
        <fullName evidence="2">Uncharacterized protein</fullName>
    </submittedName>
</protein>
<dbReference type="Proteomes" id="UP000215914">
    <property type="component" value="Unassembled WGS sequence"/>
</dbReference>
<evidence type="ECO:0000256" key="1">
    <source>
        <dbReference type="SAM" id="Phobius"/>
    </source>
</evidence>
<evidence type="ECO:0000313" key="3">
    <source>
        <dbReference type="Proteomes" id="UP000215914"/>
    </source>
</evidence>
<proteinExistence type="predicted"/>
<organism evidence="2 3">
    <name type="scientific">Helianthus annuus</name>
    <name type="common">Common sunflower</name>
    <dbReference type="NCBI Taxonomy" id="4232"/>
    <lineage>
        <taxon>Eukaryota</taxon>
        <taxon>Viridiplantae</taxon>
        <taxon>Streptophyta</taxon>
        <taxon>Embryophyta</taxon>
        <taxon>Tracheophyta</taxon>
        <taxon>Spermatophyta</taxon>
        <taxon>Magnoliopsida</taxon>
        <taxon>eudicotyledons</taxon>
        <taxon>Gunneridae</taxon>
        <taxon>Pentapetalae</taxon>
        <taxon>asterids</taxon>
        <taxon>campanulids</taxon>
        <taxon>Asterales</taxon>
        <taxon>Asteraceae</taxon>
        <taxon>Asteroideae</taxon>
        <taxon>Heliantheae alliance</taxon>
        <taxon>Heliantheae</taxon>
        <taxon>Helianthus</taxon>
    </lineage>
</organism>
<dbReference type="EMBL" id="MNCJ02000328">
    <property type="protein sequence ID" value="KAF5771840.1"/>
    <property type="molecule type" value="Genomic_DNA"/>
</dbReference>
<keyword evidence="1" id="KW-0812">Transmembrane</keyword>
<keyword evidence="3" id="KW-1185">Reference proteome</keyword>
<gene>
    <name evidence="2" type="ORF">HanXRQr2_Chr13g0569581</name>
</gene>
<keyword evidence="1" id="KW-1133">Transmembrane helix</keyword>
<reference evidence="2" key="1">
    <citation type="journal article" date="2017" name="Nature">
        <title>The sunflower genome provides insights into oil metabolism, flowering and Asterid evolution.</title>
        <authorList>
            <person name="Badouin H."/>
            <person name="Gouzy J."/>
            <person name="Grassa C.J."/>
            <person name="Murat F."/>
            <person name="Staton S.E."/>
            <person name="Cottret L."/>
            <person name="Lelandais-Briere C."/>
            <person name="Owens G.L."/>
            <person name="Carrere S."/>
            <person name="Mayjonade B."/>
            <person name="Legrand L."/>
            <person name="Gill N."/>
            <person name="Kane N.C."/>
            <person name="Bowers J.E."/>
            <person name="Hubner S."/>
            <person name="Bellec A."/>
            <person name="Berard A."/>
            <person name="Berges H."/>
            <person name="Blanchet N."/>
            <person name="Boniface M.C."/>
            <person name="Brunel D."/>
            <person name="Catrice O."/>
            <person name="Chaidir N."/>
            <person name="Claudel C."/>
            <person name="Donnadieu C."/>
            <person name="Faraut T."/>
            <person name="Fievet G."/>
            <person name="Helmstetter N."/>
            <person name="King M."/>
            <person name="Knapp S.J."/>
            <person name="Lai Z."/>
            <person name="Le Paslier M.C."/>
            <person name="Lippi Y."/>
            <person name="Lorenzon L."/>
            <person name="Mandel J.R."/>
            <person name="Marage G."/>
            <person name="Marchand G."/>
            <person name="Marquand E."/>
            <person name="Bret-Mestries E."/>
            <person name="Morien E."/>
            <person name="Nambeesan S."/>
            <person name="Nguyen T."/>
            <person name="Pegot-Espagnet P."/>
            <person name="Pouilly N."/>
            <person name="Raftis F."/>
            <person name="Sallet E."/>
            <person name="Schiex T."/>
            <person name="Thomas J."/>
            <person name="Vandecasteele C."/>
            <person name="Vares D."/>
            <person name="Vear F."/>
            <person name="Vautrin S."/>
            <person name="Crespi M."/>
            <person name="Mangin B."/>
            <person name="Burke J.M."/>
            <person name="Salse J."/>
            <person name="Munos S."/>
            <person name="Vincourt P."/>
            <person name="Rieseberg L.H."/>
            <person name="Langlade N.B."/>
        </authorList>
    </citation>
    <scope>NUCLEOTIDE SEQUENCE</scope>
    <source>
        <tissue evidence="2">Leaves</tissue>
    </source>
</reference>
<name>A0A9K3EDG2_HELAN</name>